<protein>
    <submittedName>
        <fullName evidence="2">MotE family protein</fullName>
    </submittedName>
</protein>
<accession>A0ABR9CAV3</accession>
<gene>
    <name evidence="2" type="ORF">IG617_12020</name>
</gene>
<dbReference type="Proteomes" id="UP000615687">
    <property type="component" value="Unassembled WGS sequence"/>
</dbReference>
<comment type="caution">
    <text evidence="2">The sequence shown here is derived from an EMBL/GenBank/DDBJ whole genome shotgun (WGS) entry which is preliminary data.</text>
</comment>
<feature type="coiled-coil region" evidence="1">
    <location>
        <begin position="72"/>
        <end position="106"/>
    </location>
</feature>
<keyword evidence="1" id="KW-0175">Coiled coil</keyword>
<dbReference type="SUPFAM" id="SSF158791">
    <property type="entry name" value="MgtE N-terminal domain-like"/>
    <property type="match status" value="1"/>
</dbReference>
<name>A0ABR9CAV3_9HYPH</name>
<evidence type="ECO:0000313" key="2">
    <source>
        <dbReference type="EMBL" id="MBD8877015.1"/>
    </source>
</evidence>
<evidence type="ECO:0000256" key="1">
    <source>
        <dbReference type="SAM" id="Coils"/>
    </source>
</evidence>
<proteinExistence type="predicted"/>
<evidence type="ECO:0000313" key="3">
    <source>
        <dbReference type="Proteomes" id="UP000615687"/>
    </source>
</evidence>
<dbReference type="EMBL" id="JACYXJ010000004">
    <property type="protein sequence ID" value="MBD8877015.1"/>
    <property type="molecule type" value="Genomic_DNA"/>
</dbReference>
<dbReference type="RefSeq" id="WP_192109450.1">
    <property type="nucleotide sequence ID" value="NZ_JACYXJ010000004.1"/>
</dbReference>
<sequence>MATNNAGSGSVRTHLLAGCFAISLSVLPLAAQPVSKPVLAAEEELQSDAELYCKNIAASAEEARLSWQTWQLVSLEAKVRQQVEKLERKQQEFEAWVERRERLLSEVEGHVVSIVSRMRPETAAAQLATTDEETAMGVLLKLKARVASNILDEMDPARAAQLTQAMVGFTDPEGAGGF</sequence>
<keyword evidence="3" id="KW-1185">Reference proteome</keyword>
<organism evidence="2 3">
    <name type="scientific">Roseibium polysiphoniae</name>
    <dbReference type="NCBI Taxonomy" id="2571221"/>
    <lineage>
        <taxon>Bacteria</taxon>
        <taxon>Pseudomonadati</taxon>
        <taxon>Pseudomonadota</taxon>
        <taxon>Alphaproteobacteria</taxon>
        <taxon>Hyphomicrobiales</taxon>
        <taxon>Stappiaceae</taxon>
        <taxon>Roseibium</taxon>
    </lineage>
</organism>
<reference evidence="2 3" key="1">
    <citation type="submission" date="2020-09" db="EMBL/GenBank/DDBJ databases">
        <title>The genome sequence of type strain Labrenzia polysiphoniae KACC 19711.</title>
        <authorList>
            <person name="Liu Y."/>
        </authorList>
    </citation>
    <scope>NUCLEOTIDE SEQUENCE [LARGE SCALE GENOMIC DNA]</scope>
    <source>
        <strain evidence="2 3">KACC 19711</strain>
    </source>
</reference>